<evidence type="ECO:0000256" key="1">
    <source>
        <dbReference type="SAM" id="MobiDB-lite"/>
    </source>
</evidence>
<reference evidence="4" key="2">
    <citation type="submission" date="2015-07" db="EMBL/GenBank/DDBJ databases">
        <title>MeaNS - Measles Nucleotide Surveillance Program.</title>
        <authorList>
            <person name="Tran T."/>
            <person name="Druce J."/>
        </authorList>
    </citation>
    <scope>NUCLEOTIDE SEQUENCE</scope>
    <source>
        <strain evidence="4">DSM 9887</strain>
    </source>
</reference>
<dbReference type="PATRIC" id="fig|54915.3.peg.4538"/>
<dbReference type="AlphaFoldDB" id="A0A0K9YLF3"/>
<keyword evidence="2" id="KW-0472">Membrane</keyword>
<sequence>MIDVIKEYLVSLGMKVDKDSFQEASDTMQAVENGAKKFIGTASKGFAIAGTAIVTSMVAANAGIYSFLSSLATADLETEKFARKMWMSKDAASELQSTLKAMGATIEDLYLSPELMGDFKSLRATIKDMKPPAEFADQMKFIRGIQFEFQQLKLSGSYALQWIGYYLFKYMEGPLKRTKNTLQDINKKIIKDMPHWTKNVAQAISWVGRLGFTIVKAGTDIYRLFSKLGEKIPQEIKVIGAALLGLGLILRTGPLGIAFTLLTSILLLLDDFYTYLEGGESAFGPFWKKLMDFINLLKNNGTIKRFGEAIQEVFGKIGTGVLDAIGWIERLYKKFEEDGTIDNFKEGILTNLSTATEAFKDFGSWVGEVFENINEEGHLTGLINSLADLGRELSYIYSELYKGVSKFVNELYGLEETKQVLTWIGDFLEGQLKFALQTINETIKAVTFSLKSARAFITGDDALMEEAKRDFFGEDENPAAPESGSTGYKRLPREALREAKEQGSKTQDTRLESSINSLPRGLEPSFKKALNDSDLVKGFRNFNQDLNEGFTRMAMMINPEAFQQYEAMASGMYANSYMYNTTSSSKQTLVYNTNNPVFNIASSQPGEVAREVNNQWSDYNLNQRSMRNPY</sequence>
<proteinExistence type="predicted"/>
<keyword evidence="6" id="KW-1185">Reference proteome</keyword>
<dbReference type="STRING" id="54915.ADS79_26805"/>
<dbReference type="Proteomes" id="UP000036834">
    <property type="component" value="Unassembled WGS sequence"/>
</dbReference>
<comment type="caution">
    <text evidence="4">The sequence shown here is derived from an EMBL/GenBank/DDBJ whole genome shotgun (WGS) entry which is preliminary data.</text>
</comment>
<feature type="region of interest" description="Disordered" evidence="1">
    <location>
        <begin position="472"/>
        <end position="491"/>
    </location>
</feature>
<organism evidence="4 5">
    <name type="scientific">Brevibacillus reuszeri</name>
    <dbReference type="NCBI Taxonomy" id="54915"/>
    <lineage>
        <taxon>Bacteria</taxon>
        <taxon>Bacillati</taxon>
        <taxon>Bacillota</taxon>
        <taxon>Bacilli</taxon>
        <taxon>Bacillales</taxon>
        <taxon>Paenibacillaceae</taxon>
        <taxon>Brevibacillus</taxon>
    </lineage>
</organism>
<reference evidence="3 6" key="3">
    <citation type="submission" date="2019-06" db="EMBL/GenBank/DDBJ databases">
        <title>Whole genome shotgun sequence of Brevibacillus reuszeri NBRC 15719.</title>
        <authorList>
            <person name="Hosoyama A."/>
            <person name="Uohara A."/>
            <person name="Ohji S."/>
            <person name="Ichikawa N."/>
        </authorList>
    </citation>
    <scope>NUCLEOTIDE SEQUENCE [LARGE SCALE GENOMIC DNA]</scope>
    <source>
        <strain evidence="3 6">NBRC 15719</strain>
    </source>
</reference>
<evidence type="ECO:0000313" key="4">
    <source>
        <dbReference type="EMBL" id="KNB69486.1"/>
    </source>
</evidence>
<dbReference type="EMBL" id="LGIQ01000011">
    <property type="protein sequence ID" value="KNB69486.1"/>
    <property type="molecule type" value="Genomic_DNA"/>
</dbReference>
<feature type="region of interest" description="Disordered" evidence="1">
    <location>
        <begin position="499"/>
        <end position="518"/>
    </location>
</feature>
<evidence type="ECO:0000313" key="3">
    <source>
        <dbReference type="EMBL" id="GED71171.1"/>
    </source>
</evidence>
<name>A0A0K9YLF3_9BACL</name>
<dbReference type="Proteomes" id="UP000319578">
    <property type="component" value="Unassembled WGS sequence"/>
</dbReference>
<reference evidence="5" key="1">
    <citation type="submission" date="2015-07" db="EMBL/GenBank/DDBJ databases">
        <title>Genome sequencing project for genomic taxonomy and phylogenomics of Bacillus-like bacteria.</title>
        <authorList>
            <person name="Liu B."/>
            <person name="Wang J."/>
            <person name="Zhu Y."/>
            <person name="Liu G."/>
            <person name="Chen Q."/>
            <person name="Chen Z."/>
            <person name="Lan J."/>
            <person name="Che J."/>
            <person name="Ge C."/>
            <person name="Shi H."/>
            <person name="Pan Z."/>
            <person name="Liu X."/>
        </authorList>
    </citation>
    <scope>NUCLEOTIDE SEQUENCE [LARGE SCALE GENOMIC DNA]</scope>
    <source>
        <strain evidence="5">DSM 9887</strain>
    </source>
</reference>
<evidence type="ECO:0000313" key="6">
    <source>
        <dbReference type="Proteomes" id="UP000319578"/>
    </source>
</evidence>
<dbReference type="RefSeq" id="WP_049741504.1">
    <property type="nucleotide sequence ID" value="NZ_LGIQ01000011.1"/>
</dbReference>
<feature type="transmembrane region" description="Helical" evidence="2">
    <location>
        <begin position="46"/>
        <end position="68"/>
    </location>
</feature>
<keyword evidence="2" id="KW-0812">Transmembrane</keyword>
<protein>
    <submittedName>
        <fullName evidence="4">Uncharacterized protein</fullName>
    </submittedName>
</protein>
<evidence type="ECO:0000313" key="5">
    <source>
        <dbReference type="Proteomes" id="UP000036834"/>
    </source>
</evidence>
<keyword evidence="2" id="KW-1133">Transmembrane helix</keyword>
<feature type="compositionally biased region" description="Basic and acidic residues" evidence="1">
    <location>
        <begin position="499"/>
        <end position="511"/>
    </location>
</feature>
<accession>A0A0K9YLF3</accession>
<dbReference type="EMBL" id="BJON01000020">
    <property type="protein sequence ID" value="GED71171.1"/>
    <property type="molecule type" value="Genomic_DNA"/>
</dbReference>
<evidence type="ECO:0000256" key="2">
    <source>
        <dbReference type="SAM" id="Phobius"/>
    </source>
</evidence>
<gene>
    <name evidence="4" type="ORF">ADS79_26805</name>
    <name evidence="3" type="ORF">BRE01_48730</name>
</gene>